<dbReference type="RefSeq" id="WP_009449496.1">
    <property type="nucleotide sequence ID" value="NZ_AMSI01000003.1"/>
</dbReference>
<organism evidence="1 2">
    <name type="scientific">Nitratireductor indicus C115</name>
    <dbReference type="NCBI Taxonomy" id="1231190"/>
    <lineage>
        <taxon>Bacteria</taxon>
        <taxon>Pseudomonadati</taxon>
        <taxon>Pseudomonadota</taxon>
        <taxon>Alphaproteobacteria</taxon>
        <taxon>Hyphomicrobiales</taxon>
        <taxon>Phyllobacteriaceae</taxon>
        <taxon>Nitratireductor</taxon>
    </lineage>
</organism>
<sequence>MNERIFVPADDEDALADALSAKSPVVRCMARLNATGIVRTIETWAESEMARGTTRSQLISALADVQVQTFASLTAQLLPADTDRSMIEYYCEFARIRMQENMSATRLLLAEAAS</sequence>
<dbReference type="Proteomes" id="UP000007374">
    <property type="component" value="Unassembled WGS sequence"/>
</dbReference>
<dbReference type="EMBL" id="AMSI01000003">
    <property type="protein sequence ID" value="EKF43306.1"/>
    <property type="molecule type" value="Genomic_DNA"/>
</dbReference>
<comment type="caution">
    <text evidence="1">The sequence shown here is derived from an EMBL/GenBank/DDBJ whole genome shotgun (WGS) entry which is preliminary data.</text>
</comment>
<keyword evidence="2" id="KW-1185">Reference proteome</keyword>
<dbReference type="STRING" id="721133.SAMN05216176_101363"/>
<evidence type="ECO:0000313" key="1">
    <source>
        <dbReference type="EMBL" id="EKF43306.1"/>
    </source>
</evidence>
<accession>K2P7U2</accession>
<proteinExistence type="predicted"/>
<evidence type="ECO:0000313" key="2">
    <source>
        <dbReference type="Proteomes" id="UP000007374"/>
    </source>
</evidence>
<protein>
    <submittedName>
        <fullName evidence="1">Uncharacterized protein</fullName>
    </submittedName>
</protein>
<reference evidence="1 2" key="1">
    <citation type="journal article" date="2012" name="J. Bacteriol.">
        <title>Genome Sequence of Nitratireductor indicus Type Strain C115.</title>
        <authorList>
            <person name="Lai Q."/>
            <person name="Li G."/>
            <person name="Yu Z."/>
            <person name="Shao Z."/>
        </authorList>
    </citation>
    <scope>NUCLEOTIDE SEQUENCE [LARGE SCALE GENOMIC DNA]</scope>
    <source>
        <strain evidence="1 2">C115</strain>
    </source>
</reference>
<dbReference type="AlphaFoldDB" id="K2P7U2"/>
<dbReference type="PATRIC" id="fig|1231190.3.peg.986"/>
<gene>
    <name evidence="1" type="ORF">NA8A_04723</name>
</gene>
<name>K2P7U2_9HYPH</name>